<keyword evidence="3 9" id="KW-0813">Transport</keyword>
<feature type="transmembrane region" description="Helical" evidence="9">
    <location>
        <begin position="199"/>
        <end position="221"/>
    </location>
</feature>
<feature type="transmembrane region" description="Helical" evidence="9">
    <location>
        <begin position="81"/>
        <end position="99"/>
    </location>
</feature>
<keyword evidence="7 9" id="KW-1133">Transmembrane helix</keyword>
<comment type="similarity">
    <text evidence="2 9">Belongs to the branched chain amino acid transporter family.</text>
</comment>
<evidence type="ECO:0000256" key="1">
    <source>
        <dbReference type="ARBA" id="ARBA00004651"/>
    </source>
</evidence>
<feature type="transmembrane region" description="Helical" evidence="9">
    <location>
        <begin position="158"/>
        <end position="179"/>
    </location>
</feature>
<feature type="transmembrane region" description="Helical" evidence="9">
    <location>
        <begin position="378"/>
        <end position="397"/>
    </location>
</feature>
<dbReference type="Gene3D" id="1.20.1740.10">
    <property type="entry name" value="Amino acid/polyamine transporter I"/>
    <property type="match status" value="1"/>
</dbReference>
<dbReference type="GO" id="GO:0015190">
    <property type="term" value="F:L-leucine transmembrane transporter activity"/>
    <property type="evidence" value="ECO:0007669"/>
    <property type="project" value="TreeGrafter"/>
</dbReference>
<keyword evidence="5 9" id="KW-0812">Transmembrane</keyword>
<protein>
    <recommendedName>
        <fullName evidence="9">Branched-chain amino acid transport system carrier protein</fullName>
    </recommendedName>
</protein>
<evidence type="ECO:0000256" key="5">
    <source>
        <dbReference type="ARBA" id="ARBA00022692"/>
    </source>
</evidence>
<proteinExistence type="inferred from homology"/>
<dbReference type="GO" id="GO:0005886">
    <property type="term" value="C:plasma membrane"/>
    <property type="evidence" value="ECO:0007669"/>
    <property type="project" value="UniProtKB-SubCell"/>
</dbReference>
<dbReference type="PANTHER" id="PTHR30588">
    <property type="entry name" value="BRANCHED-CHAIN AMINO ACID TRANSPORT SYSTEM 2 CARRIER PROTEIN"/>
    <property type="match status" value="1"/>
</dbReference>
<evidence type="ECO:0000256" key="4">
    <source>
        <dbReference type="ARBA" id="ARBA00022475"/>
    </source>
</evidence>
<evidence type="ECO:0000313" key="10">
    <source>
        <dbReference type="EMBL" id="HJH11928.1"/>
    </source>
</evidence>
<dbReference type="EMBL" id="DYTV01000129">
    <property type="protein sequence ID" value="HJH11928.1"/>
    <property type="molecule type" value="Genomic_DNA"/>
</dbReference>
<evidence type="ECO:0000256" key="3">
    <source>
        <dbReference type="ARBA" id="ARBA00022448"/>
    </source>
</evidence>
<comment type="subcellular location">
    <subcellularLocation>
        <location evidence="1 9">Cell membrane</location>
        <topology evidence="1 9">Multi-pass membrane protein</topology>
    </subcellularLocation>
</comment>
<gene>
    <name evidence="10" type="primary">brnQ</name>
    <name evidence="10" type="ORF">K8V30_09635</name>
</gene>
<dbReference type="GO" id="GO:0015818">
    <property type="term" value="P:isoleucine transport"/>
    <property type="evidence" value="ECO:0007669"/>
    <property type="project" value="TreeGrafter"/>
</dbReference>
<evidence type="ECO:0000256" key="9">
    <source>
        <dbReference type="RuleBase" id="RU362122"/>
    </source>
</evidence>
<dbReference type="NCBIfam" id="TIGR00796">
    <property type="entry name" value="livcs"/>
    <property type="match status" value="1"/>
</dbReference>
<keyword evidence="8 9" id="KW-0472">Membrane</keyword>
<feature type="transmembrane region" description="Helical" evidence="9">
    <location>
        <begin position="127"/>
        <end position="146"/>
    </location>
</feature>
<evidence type="ECO:0000256" key="2">
    <source>
        <dbReference type="ARBA" id="ARBA00008540"/>
    </source>
</evidence>
<feature type="transmembrane region" description="Helical" evidence="9">
    <location>
        <begin position="12"/>
        <end position="30"/>
    </location>
</feature>
<dbReference type="PROSITE" id="PS50267">
    <property type="entry name" value="NA_NEUROTRAN_SYMP_3"/>
    <property type="match status" value="1"/>
</dbReference>
<organism evidence="10 11">
    <name type="scientific">Metalysinibacillus jejuensis</name>
    <dbReference type="NCBI Taxonomy" id="914327"/>
    <lineage>
        <taxon>Bacteria</taxon>
        <taxon>Bacillati</taxon>
        <taxon>Bacillota</taxon>
        <taxon>Bacilli</taxon>
        <taxon>Bacillales</taxon>
        <taxon>Caryophanaceae</taxon>
        <taxon>Metalysinibacillus</taxon>
    </lineage>
</organism>
<dbReference type="PANTHER" id="PTHR30588:SF0">
    <property type="entry name" value="BRANCHED-CHAIN AMINO ACID PERMEASE BRNQ"/>
    <property type="match status" value="1"/>
</dbReference>
<feature type="transmembrane region" description="Helical" evidence="9">
    <location>
        <begin position="348"/>
        <end position="366"/>
    </location>
</feature>
<evidence type="ECO:0000256" key="6">
    <source>
        <dbReference type="ARBA" id="ARBA00022970"/>
    </source>
</evidence>
<keyword evidence="6 9" id="KW-0029">Amino-acid transport</keyword>
<dbReference type="GO" id="GO:0015820">
    <property type="term" value="P:L-leucine transport"/>
    <property type="evidence" value="ECO:0007669"/>
    <property type="project" value="TreeGrafter"/>
</dbReference>
<evidence type="ECO:0000256" key="8">
    <source>
        <dbReference type="ARBA" id="ARBA00023136"/>
    </source>
</evidence>
<keyword evidence="4" id="KW-1003">Cell membrane</keyword>
<dbReference type="InterPro" id="IPR000175">
    <property type="entry name" value="Na/ntran_symport"/>
</dbReference>
<dbReference type="GO" id="GO:0015188">
    <property type="term" value="F:L-isoleucine transmembrane transporter activity"/>
    <property type="evidence" value="ECO:0007669"/>
    <property type="project" value="TreeGrafter"/>
</dbReference>
<evidence type="ECO:0000256" key="7">
    <source>
        <dbReference type="ARBA" id="ARBA00022989"/>
    </source>
</evidence>
<dbReference type="InterPro" id="IPR004685">
    <property type="entry name" value="Brnchd-chn_aa_trnsp_Livcs"/>
</dbReference>
<feature type="transmembrane region" description="Helical" evidence="9">
    <location>
        <begin position="42"/>
        <end position="69"/>
    </location>
</feature>
<reference evidence="10" key="1">
    <citation type="journal article" date="2021" name="PeerJ">
        <title>Extensive microbial diversity within the chicken gut microbiome revealed by metagenomics and culture.</title>
        <authorList>
            <person name="Gilroy R."/>
            <person name="Ravi A."/>
            <person name="Getino M."/>
            <person name="Pursley I."/>
            <person name="Horton D.L."/>
            <person name="Alikhan N.F."/>
            <person name="Baker D."/>
            <person name="Gharbi K."/>
            <person name="Hall N."/>
            <person name="Watson M."/>
            <person name="Adriaenssens E.M."/>
            <person name="Foster-Nyarko E."/>
            <person name="Jarju S."/>
            <person name="Secka A."/>
            <person name="Antonio M."/>
            <person name="Oren A."/>
            <person name="Chaudhuri R.R."/>
            <person name="La Ragione R."/>
            <person name="Hildebrand F."/>
            <person name="Pallen M.J."/>
        </authorList>
    </citation>
    <scope>NUCLEOTIDE SEQUENCE</scope>
    <source>
        <strain evidence="10">CHK160-4876</strain>
    </source>
</reference>
<dbReference type="Proteomes" id="UP000700212">
    <property type="component" value="Unassembled WGS sequence"/>
</dbReference>
<feature type="transmembrane region" description="Helical" evidence="9">
    <location>
        <begin position="289"/>
        <end position="309"/>
    </location>
</feature>
<reference evidence="10" key="2">
    <citation type="submission" date="2021-09" db="EMBL/GenBank/DDBJ databases">
        <authorList>
            <person name="Gilroy R."/>
        </authorList>
    </citation>
    <scope>NUCLEOTIDE SEQUENCE</scope>
    <source>
        <strain evidence="10">CHK160-4876</strain>
    </source>
</reference>
<evidence type="ECO:0000313" key="11">
    <source>
        <dbReference type="Proteomes" id="UP000700212"/>
    </source>
</evidence>
<dbReference type="Pfam" id="PF05525">
    <property type="entry name" value="Branch_AA_trans"/>
    <property type="match status" value="1"/>
</dbReference>
<accession>A0A921T5S8</accession>
<feature type="transmembrane region" description="Helical" evidence="9">
    <location>
        <begin position="321"/>
        <end position="342"/>
    </location>
</feature>
<comment type="caution">
    <text evidence="10">The sequence shown here is derived from an EMBL/GenBank/DDBJ whole genome shotgun (WGS) entry which is preliminary data.</text>
</comment>
<dbReference type="AlphaFoldDB" id="A0A921T5S8"/>
<feature type="transmembrane region" description="Helical" evidence="9">
    <location>
        <begin position="233"/>
        <end position="254"/>
    </location>
</feature>
<comment type="function">
    <text evidence="9">Component of the transport system for branched-chain amino acids.</text>
</comment>
<feature type="transmembrane region" description="Helical" evidence="9">
    <location>
        <begin position="420"/>
        <end position="440"/>
    </location>
</feature>
<dbReference type="GO" id="GO:0005304">
    <property type="term" value="F:L-valine transmembrane transporter activity"/>
    <property type="evidence" value="ECO:0007669"/>
    <property type="project" value="TreeGrafter"/>
</dbReference>
<name>A0A921T5S8_9BACL</name>
<sequence length="448" mass="48748">MNNFWQFSKENIAVGLFLFALFLGAGNIIGPPLLGQQAGDHITLAMIGFLITGVGLPLIAIIAAARAGGDLYTLSSRVHPMYGLIFTSVIYLTIGPLFATPRVATVSYEIGVVPFLEYLPASVLESWVPLFLTSLVFFAIVLYLALNPTKMVDRIGKVLTPILLLIILILFIKSLVTPMGAPGAAQGKYIDNPLTEGFIQGYITIDVLSALVFAIVILQTLKTRGILEPKRQIVTMIFSAVVAAIGLAFVYISLGYIGATSVAEIGYLDNGGQIIRQATAVLFGDFGKVLLAATIILACLTTAVGLIVANAEFFNRVFPKLSYKGLIYTFTFISAMLSNIGLTKLIEVTVPVLFFMYPLAIVLMLVSFIDHYFNESSLVYTLTLLPTAFVALHDALYSETRSFGWYTDIVSVLPLYEHQLAWVVPALVGLVIGIILYNVLPKKQHYAQ</sequence>